<protein>
    <submittedName>
        <fullName evidence="1">Uncharacterized protein</fullName>
    </submittedName>
</protein>
<keyword evidence="2" id="KW-1185">Reference proteome</keyword>
<dbReference type="AlphaFoldDB" id="A0AAI8N0J4"/>
<dbReference type="KEGG" id="bsia:CWD84_18450"/>
<evidence type="ECO:0000313" key="1">
    <source>
        <dbReference type="EMBL" id="AUJ79420.1"/>
    </source>
</evidence>
<dbReference type="EMBL" id="CP025001">
    <property type="protein sequence ID" value="AUJ79420.1"/>
    <property type="molecule type" value="Genomic_DNA"/>
</dbReference>
<reference evidence="1 2" key="1">
    <citation type="submission" date="2017-11" db="EMBL/GenBank/DDBJ databases">
        <title>Genome sequence and genome mining of multiple bioactive secondary metabolites from a deep sea-derived Bacillus siamensis SCSIO 05746.</title>
        <authorList>
            <person name="Pan H.-Q."/>
            <person name="Ju J.-H."/>
        </authorList>
    </citation>
    <scope>NUCLEOTIDE SEQUENCE [LARGE SCALE GENOMIC DNA]</scope>
    <source>
        <strain evidence="1 2">SCSIO 05746</strain>
    </source>
</reference>
<dbReference type="Proteomes" id="UP000234366">
    <property type="component" value="Chromosome"/>
</dbReference>
<evidence type="ECO:0000313" key="2">
    <source>
        <dbReference type="Proteomes" id="UP000234366"/>
    </source>
</evidence>
<sequence length="72" mass="8562">MKKVELQSALSTRKDTTEELQYLRKKWNAFSNLDIDDEQVLKQVLEQLINKIEVYKEGKIKIHYNLSPSFFS</sequence>
<gene>
    <name evidence="1" type="ORF">CWD84_18450</name>
</gene>
<organism evidence="1 2">
    <name type="scientific">Bacillus siamensis</name>
    <dbReference type="NCBI Taxonomy" id="659243"/>
    <lineage>
        <taxon>Bacteria</taxon>
        <taxon>Bacillati</taxon>
        <taxon>Bacillota</taxon>
        <taxon>Bacilli</taxon>
        <taxon>Bacillales</taxon>
        <taxon>Bacillaceae</taxon>
        <taxon>Bacillus</taxon>
        <taxon>Bacillus amyloliquefaciens group</taxon>
    </lineage>
</organism>
<proteinExistence type="predicted"/>
<name>A0AAI8N0J4_9BACI</name>
<accession>A0AAI8N0J4</accession>